<dbReference type="AlphaFoldDB" id="M2PYP9"/>
<feature type="region of interest" description="Disordered" evidence="1">
    <location>
        <begin position="240"/>
        <end position="320"/>
    </location>
</feature>
<evidence type="ECO:0000313" key="3">
    <source>
        <dbReference type="EMBL" id="EMD42019.1"/>
    </source>
</evidence>
<dbReference type="Pfam" id="PF00621">
    <property type="entry name" value="RhoGEF"/>
    <property type="match status" value="1"/>
</dbReference>
<gene>
    <name evidence="3" type="ORF">CERSUDRAFT_79618</name>
</gene>
<feature type="compositionally biased region" description="Basic residues" evidence="1">
    <location>
        <begin position="30"/>
        <end position="39"/>
    </location>
</feature>
<organism evidence="3 4">
    <name type="scientific">Ceriporiopsis subvermispora (strain B)</name>
    <name type="common">White-rot fungus</name>
    <name type="synonym">Gelatoporia subvermispora</name>
    <dbReference type="NCBI Taxonomy" id="914234"/>
    <lineage>
        <taxon>Eukaryota</taxon>
        <taxon>Fungi</taxon>
        <taxon>Dikarya</taxon>
        <taxon>Basidiomycota</taxon>
        <taxon>Agaricomycotina</taxon>
        <taxon>Agaricomycetes</taxon>
        <taxon>Polyporales</taxon>
        <taxon>Gelatoporiaceae</taxon>
        <taxon>Gelatoporia</taxon>
    </lineage>
</organism>
<protein>
    <recommendedName>
        <fullName evidence="2">DH domain-containing protein</fullName>
    </recommendedName>
</protein>
<feature type="domain" description="DH" evidence="2">
    <location>
        <begin position="591"/>
        <end position="647"/>
    </location>
</feature>
<feature type="region of interest" description="Disordered" evidence="1">
    <location>
        <begin position="1"/>
        <end position="75"/>
    </location>
</feature>
<dbReference type="Gene3D" id="1.20.900.10">
    <property type="entry name" value="Dbl homology (DH) domain"/>
    <property type="match status" value="1"/>
</dbReference>
<dbReference type="SUPFAM" id="SSF48065">
    <property type="entry name" value="DBL homology domain (DH-domain)"/>
    <property type="match status" value="1"/>
</dbReference>
<feature type="region of interest" description="Disordered" evidence="1">
    <location>
        <begin position="426"/>
        <end position="486"/>
    </location>
</feature>
<dbReference type="GO" id="GO:0005085">
    <property type="term" value="F:guanyl-nucleotide exchange factor activity"/>
    <property type="evidence" value="ECO:0007669"/>
    <property type="project" value="InterPro"/>
</dbReference>
<sequence>MASAYGRAAPDPNALSSRASLLPLSDQRHEPRKLKKKRPAPLESATVPNRLRKSKSMEKQRATSLGFLPPVRPEEPFRMSIPRQYQGSAESSPVLPHKNSSQALADLAWTGLSSSALARLTARLNVQAYSPERAAQMSEIDLQATLTAHPPGGPSRHERPSVSVEGSPASTLRPLVSSPLTGLRTPHAAMSSRSSIISGIYSEPDPHGSFPATRRWTLAMADVDDDVLVQELDRLRKEEAARARGRARRRSVVSNSHTGHNMREYHRSTLNWPESPRSSDGHWRDTHFGFGSESGSDDEADETIEEEDGEEDDSEDGPVNAADEAAWKSARRALLCCRELVRTERSYQTCLRQLLATQSGHPLAPLLNAYIPALISASEALLGRLVDDPSAWGVSAAFIGCEEELEAAFVAWGGVVGEFFTGQDGAREREKRGRKVVRKPTEETPKEDSMARSRSVVAPLRFRGRSKSTAGPEARGKDEHQPAEAQRSSMFELKGTGMFTAALGTGLPFGLAPAAQQQGGFGHHVTKSSTHVGGGKSPGGTLSRTLTAWKRKSMPSSLSSLPTLLAALSSSPPASPTEKEKMARDMHGWDRKLTVRDLAIQPTQRVMRYVLQYRDLLEHTPISSPSRGLVERALDSAVRIAQKCDRAQGNSAFLRRT</sequence>
<feature type="compositionally biased region" description="Low complexity" evidence="1">
    <location>
        <begin position="14"/>
        <end position="25"/>
    </location>
</feature>
<keyword evidence="4" id="KW-1185">Reference proteome</keyword>
<dbReference type="OrthoDB" id="660555at2759"/>
<dbReference type="Proteomes" id="UP000016930">
    <property type="component" value="Unassembled WGS sequence"/>
</dbReference>
<feature type="compositionally biased region" description="Basic and acidic residues" evidence="1">
    <location>
        <begin position="439"/>
        <end position="451"/>
    </location>
</feature>
<accession>M2PYP9</accession>
<feature type="compositionally biased region" description="Acidic residues" evidence="1">
    <location>
        <begin position="295"/>
        <end position="316"/>
    </location>
</feature>
<dbReference type="InterPro" id="IPR035899">
    <property type="entry name" value="DBL_dom_sf"/>
</dbReference>
<reference evidence="3 4" key="1">
    <citation type="journal article" date="2012" name="Proc. Natl. Acad. Sci. U.S.A.">
        <title>Comparative genomics of Ceriporiopsis subvermispora and Phanerochaete chrysosporium provide insight into selective ligninolysis.</title>
        <authorList>
            <person name="Fernandez-Fueyo E."/>
            <person name="Ruiz-Duenas F.J."/>
            <person name="Ferreira P."/>
            <person name="Floudas D."/>
            <person name="Hibbett D.S."/>
            <person name="Canessa P."/>
            <person name="Larrondo L.F."/>
            <person name="James T.Y."/>
            <person name="Seelenfreund D."/>
            <person name="Lobos S."/>
            <person name="Polanco R."/>
            <person name="Tello M."/>
            <person name="Honda Y."/>
            <person name="Watanabe T."/>
            <person name="Watanabe T."/>
            <person name="Ryu J.S."/>
            <person name="Kubicek C.P."/>
            <person name="Schmoll M."/>
            <person name="Gaskell J."/>
            <person name="Hammel K.E."/>
            <person name="St John F.J."/>
            <person name="Vanden Wymelenberg A."/>
            <person name="Sabat G."/>
            <person name="Splinter BonDurant S."/>
            <person name="Syed K."/>
            <person name="Yadav J.S."/>
            <person name="Doddapaneni H."/>
            <person name="Subramanian V."/>
            <person name="Lavin J.L."/>
            <person name="Oguiza J.A."/>
            <person name="Perez G."/>
            <person name="Pisabarro A.G."/>
            <person name="Ramirez L."/>
            <person name="Santoyo F."/>
            <person name="Master E."/>
            <person name="Coutinho P.M."/>
            <person name="Henrissat B."/>
            <person name="Lombard V."/>
            <person name="Magnuson J.K."/>
            <person name="Kuees U."/>
            <person name="Hori C."/>
            <person name="Igarashi K."/>
            <person name="Samejima M."/>
            <person name="Held B.W."/>
            <person name="Barry K.W."/>
            <person name="LaButti K.M."/>
            <person name="Lapidus A."/>
            <person name="Lindquist E.A."/>
            <person name="Lucas S.M."/>
            <person name="Riley R."/>
            <person name="Salamov A.A."/>
            <person name="Hoffmeister D."/>
            <person name="Schwenk D."/>
            <person name="Hadar Y."/>
            <person name="Yarden O."/>
            <person name="de Vries R.P."/>
            <person name="Wiebenga A."/>
            <person name="Stenlid J."/>
            <person name="Eastwood D."/>
            <person name="Grigoriev I.V."/>
            <person name="Berka R.M."/>
            <person name="Blanchette R.A."/>
            <person name="Kersten P."/>
            <person name="Martinez A.T."/>
            <person name="Vicuna R."/>
            <person name="Cullen D."/>
        </authorList>
    </citation>
    <scope>NUCLEOTIDE SEQUENCE [LARGE SCALE GENOMIC DNA]</scope>
    <source>
        <strain evidence="3 4">B</strain>
    </source>
</reference>
<evidence type="ECO:0000259" key="2">
    <source>
        <dbReference type="PROSITE" id="PS50010"/>
    </source>
</evidence>
<proteinExistence type="predicted"/>
<feature type="region of interest" description="Disordered" evidence="1">
    <location>
        <begin position="516"/>
        <end position="543"/>
    </location>
</feature>
<name>M2PYP9_CERS8</name>
<dbReference type="STRING" id="914234.M2PYP9"/>
<feature type="region of interest" description="Disordered" evidence="1">
    <location>
        <begin position="146"/>
        <end position="187"/>
    </location>
</feature>
<dbReference type="EMBL" id="KB445791">
    <property type="protein sequence ID" value="EMD42019.1"/>
    <property type="molecule type" value="Genomic_DNA"/>
</dbReference>
<feature type="compositionally biased region" description="Basic and acidic residues" evidence="1">
    <location>
        <begin position="277"/>
        <end position="287"/>
    </location>
</feature>
<dbReference type="InterPro" id="IPR000219">
    <property type="entry name" value="DH_dom"/>
</dbReference>
<evidence type="ECO:0000313" key="4">
    <source>
        <dbReference type="Proteomes" id="UP000016930"/>
    </source>
</evidence>
<evidence type="ECO:0000256" key="1">
    <source>
        <dbReference type="SAM" id="MobiDB-lite"/>
    </source>
</evidence>
<dbReference type="HOGENOM" id="CLU_417376_0_0_1"/>
<dbReference type="PROSITE" id="PS50010">
    <property type="entry name" value="DH_2"/>
    <property type="match status" value="1"/>
</dbReference>